<comment type="caution">
    <text evidence="4">The sequence shown here is derived from an EMBL/GenBank/DDBJ whole genome shotgun (WGS) entry which is preliminary data.</text>
</comment>
<reference evidence="4" key="1">
    <citation type="submission" date="2020-07" db="EMBL/GenBank/DDBJ databases">
        <title>Clarias magur genome sequencing, assembly and annotation.</title>
        <authorList>
            <person name="Kushwaha B."/>
            <person name="Kumar R."/>
            <person name="Das P."/>
            <person name="Joshi C.G."/>
            <person name="Kumar D."/>
            <person name="Nagpure N.S."/>
            <person name="Pandey M."/>
            <person name="Agarwal S."/>
            <person name="Srivastava S."/>
            <person name="Singh M."/>
            <person name="Sahoo L."/>
            <person name="Jayasankar P."/>
            <person name="Meher P.K."/>
            <person name="Koringa P.G."/>
            <person name="Iquebal M.A."/>
            <person name="Das S.P."/>
            <person name="Bit A."/>
            <person name="Patnaik S."/>
            <person name="Patel N."/>
            <person name="Shah T.M."/>
            <person name="Hinsu A."/>
            <person name="Jena J.K."/>
        </authorList>
    </citation>
    <scope>NUCLEOTIDE SEQUENCE</scope>
    <source>
        <strain evidence="4">CIFAMagur01</strain>
        <tissue evidence="4">Testis</tissue>
    </source>
</reference>
<feature type="region of interest" description="Disordered" evidence="2">
    <location>
        <begin position="646"/>
        <end position="675"/>
    </location>
</feature>
<feature type="region of interest" description="Disordered" evidence="2">
    <location>
        <begin position="989"/>
        <end position="1012"/>
    </location>
</feature>
<organism evidence="4 5">
    <name type="scientific">Clarias magur</name>
    <name type="common">Asian catfish</name>
    <name type="synonym">Macropteronotus magur</name>
    <dbReference type="NCBI Taxonomy" id="1594786"/>
    <lineage>
        <taxon>Eukaryota</taxon>
        <taxon>Metazoa</taxon>
        <taxon>Chordata</taxon>
        <taxon>Craniata</taxon>
        <taxon>Vertebrata</taxon>
        <taxon>Euteleostomi</taxon>
        <taxon>Actinopterygii</taxon>
        <taxon>Neopterygii</taxon>
        <taxon>Teleostei</taxon>
        <taxon>Ostariophysi</taxon>
        <taxon>Siluriformes</taxon>
        <taxon>Clariidae</taxon>
        <taxon>Clarias</taxon>
    </lineage>
</organism>
<feature type="compositionally biased region" description="Low complexity" evidence="2">
    <location>
        <begin position="467"/>
        <end position="479"/>
    </location>
</feature>
<evidence type="ECO:0000313" key="5">
    <source>
        <dbReference type="Proteomes" id="UP000727407"/>
    </source>
</evidence>
<dbReference type="EMBL" id="QNUK01000718">
    <property type="protein sequence ID" value="KAF5890154.1"/>
    <property type="molecule type" value="Genomic_DNA"/>
</dbReference>
<sequence>FAFAKNHGTRKTTVLTILCIWCVLTWTGAKATKEQQNLETSKMEKNSMNGDFTQNKNVLNKTNGVTLQQPPALHISNPTRAKSAVSNINSKTTKEARAFNAAKGTTAKTKVPSNKVSIKMPSQESQKGTTSAPRIISNLPKKTAYIKTTSRKPTVTVKLLFDCAFPIPSESLVLNAIANLLQARSANIPDSVKILGFYYNKLSVNSYELVFIISIDIILPESHSLRKNIYMQIHTSIDKTLNTLLNEPGAEPFDPHSSYFMNLEIDIEYRFGCGNSRQPISFTKELSAASAATTRSMVTTNEKKILEKLVTNIEVEFRNLPCVPKKEAILKIAQAALKTNTNRKVRDVGTQINNTASLQNITYTQKSNNSYSVNFAFVLNNLSISSNTTQNETYNIIQNTTNNLLSTLLNGGNQVNLTYPQAVISGNSTVVVAFQLYVVNGTDVQLQTPSTLLSQIIAANQEPFTTTTTTTTTTNTTTTSPKSQHGVTTTTPPAVVLSTVVISNSSGIPSTTPVQTTTTVSPSTMESAVVLVNLVVNSSLSAPNLGVVLSAIPGLQLPPSTTLYYTVQGNLNTYTVNFRFDVNNISMLTNTTSGSNLQQLESIINNTVNTILNNAGANSSTPTNSTFSSSGNQITGYMEYQIPSVPSQSTAPLPTVHTTTTPSPTTRVSPRPRSSGNQITGYMEYQIPSVPSQPTSAPLPTVPTTTTPSPTTRVSPPPNNGTAVISVKLVVNNSTSAPNASVLLSALIALQNSPNTTLLNYTLTDVSNTSYTVNLTFSISNISVPTNTSVNQLQSIINNTVNTILNNAGANSSTPTNSTFSSSGNQITGYMEYQIPSVPSQSTAPLPTVHTTTTPSPTTRVSPPPNNGTAVISVKLVVNNSTSAPNASVLLSALNALQNSPNTTLVNYTLTDVSNTSYTVNLTFSISNISVPTNTSVNQLQSIINNTVNTILNNAGANSSTPTNSTFSMSGNQITGYMEYQIPILPSQPTSAPLPTVPTTTTPSPTTRLSPSSNNGSAVILVKLVVNNSTSAPNSSVVLGAVAALQISPNITLLNYTIEDISNTAYAVNLTFSISNISVPTNTSDSDPWTQLQSIINNTVNTLLNNCGVNSSAPTSSNFSSSGTQITGYMEYQIPSLPNQPTMVPLPTVQTTTTPVPTTPGSPSTNNGSNVIFVKLVVNNSNTVPGPIALLLKSLLVTLPDSVNVLNSTRNQITNTSYVINITFSISNISVSTNPGPLNDTYIQLESIINNTVNYLLSTWTNSSTPTSSNFTTSGNQVIGYMEYQIAYKNSDDMSSKGYTTLSPAQTTTGSPIESAVVYVRLVFNNSNTVPGPIVDLLNSKPVNLSDAVTASNATLESVTNSSNVINITFRISNISALVNPDPLNDTYTQVKSIINNTVNDLLSTWTNSSTPTSSNFTTSGNQVIGYMEYQIAYKNSDDMSSKGYTTLSPAQTTTGSPIESAVVYVRLVFNNSNTVPGPIVVLLNYKPVNLSDAVTASNATLESVTNSSNVINITFRISNISALVNPDPLNDTYTQVKRFINNTINDLLSTWTNSSTPTSSNFTTSGNQVIGYMEYQIAYKNSDDMSSKGYTTLSPVQTTTGSPIESAVVYVRLVFNNSNTVPGPIVDLLNSKPVNLSDAVTASNATLESITNSSNVINITFRISNISALVNPDHLNDTYTQVKSIINNTVNDLLSTWTNSSTPTSSNFTTSGNQVIGYMEYQIAYKNSDDMSSKGYTTLSPAQTTSSNSRPTIAPSPVGLTTTNPPTPIIIQVPTGTPQKIVGTVFINIFLIFENLINLPTQDVVLRAATVNLKSKLRKARETTTQNLTEPIITKNLTYYRIFLDNGCVGGIHRKSLEHSNKRELVNILVAHMIERHDL</sequence>
<feature type="compositionally biased region" description="Low complexity" evidence="2">
    <location>
        <begin position="649"/>
        <end position="675"/>
    </location>
</feature>
<protein>
    <submittedName>
        <fullName evidence="4">Putative threonine-rich GPI-anchored glycoprotein</fullName>
    </submittedName>
</protein>
<feature type="compositionally biased region" description="Polar residues" evidence="2">
    <location>
        <begin position="480"/>
        <end position="490"/>
    </location>
</feature>
<feature type="region of interest" description="Disordered" evidence="2">
    <location>
        <begin position="691"/>
        <end position="719"/>
    </location>
</feature>
<accession>A0A8J4U3H5</accession>
<evidence type="ECO:0000313" key="4">
    <source>
        <dbReference type="EMBL" id="KAF5890154.1"/>
    </source>
</evidence>
<feature type="region of interest" description="Disordered" evidence="2">
    <location>
        <begin position="1737"/>
        <end position="1762"/>
    </location>
</feature>
<feature type="compositionally biased region" description="Low complexity" evidence="2">
    <location>
        <begin position="842"/>
        <end position="861"/>
    </location>
</feature>
<feature type="compositionally biased region" description="Polar residues" evidence="2">
    <location>
        <begin position="1737"/>
        <end position="1752"/>
    </location>
</feature>
<dbReference type="OrthoDB" id="8941791at2759"/>
<feature type="non-terminal residue" evidence="4">
    <location>
        <position position="1880"/>
    </location>
</feature>
<feature type="region of interest" description="Disordered" evidence="2">
    <location>
        <begin position="467"/>
        <end position="490"/>
    </location>
</feature>
<dbReference type="Proteomes" id="UP000727407">
    <property type="component" value="Unassembled WGS sequence"/>
</dbReference>
<keyword evidence="1" id="KW-0945">Host-virus interaction</keyword>
<feature type="chain" id="PRO_5035255298" evidence="3">
    <location>
        <begin position="32"/>
        <end position="1880"/>
    </location>
</feature>
<dbReference type="PANTHER" id="PTHR13037">
    <property type="entry name" value="FORMIN"/>
    <property type="match status" value="1"/>
</dbReference>
<feature type="compositionally biased region" description="Polar residues" evidence="2">
    <location>
        <begin position="106"/>
        <end position="132"/>
    </location>
</feature>
<feature type="region of interest" description="Disordered" evidence="2">
    <location>
        <begin position="104"/>
        <end position="132"/>
    </location>
</feature>
<gene>
    <name evidence="4" type="ORF">DAT39_020141</name>
</gene>
<feature type="compositionally biased region" description="Low complexity" evidence="2">
    <location>
        <begin position="694"/>
        <end position="714"/>
    </location>
</feature>
<name>A0A8J4U3H5_CLAMG</name>
<feature type="signal peptide" evidence="3">
    <location>
        <begin position="1"/>
        <end position="31"/>
    </location>
</feature>
<evidence type="ECO:0000256" key="1">
    <source>
        <dbReference type="ARBA" id="ARBA00022581"/>
    </source>
</evidence>
<proteinExistence type="predicted"/>
<keyword evidence="3" id="KW-0732">Signal</keyword>
<keyword evidence="5" id="KW-1185">Reference proteome</keyword>
<evidence type="ECO:0000256" key="2">
    <source>
        <dbReference type="SAM" id="MobiDB-lite"/>
    </source>
</evidence>
<dbReference type="PANTHER" id="PTHR13037:SF24">
    <property type="entry name" value="POLYCOMB PROTEIN PCL-RELATED"/>
    <property type="match status" value="1"/>
</dbReference>
<feature type="region of interest" description="Disordered" evidence="2">
    <location>
        <begin position="841"/>
        <end position="866"/>
    </location>
</feature>
<evidence type="ECO:0000256" key="3">
    <source>
        <dbReference type="SAM" id="SignalP"/>
    </source>
</evidence>